<reference evidence="3 4" key="1">
    <citation type="submission" date="2018-12" db="EMBL/GenBank/DDBJ databases">
        <authorList>
            <consortium name="Pathogen Informatics"/>
        </authorList>
    </citation>
    <scope>NUCLEOTIDE SEQUENCE [LARGE SCALE GENOMIC DNA]</scope>
    <source>
        <strain evidence="3 4">NCTC10951</strain>
    </source>
</reference>
<sequence length="494" mass="52033">MRWSLAIRRTNVPTGTGAGIDMAGRQAAGHDGPMRDLNDLTRPTVPSSAIQERMAAETEERRGVVGPPAVLPDDAGAPADLRAALAEAVAELAPQIVELSHDIHDHPETGFEEHHAVATVAALLRRHGIEPEVGVYGMDTALRAEFSGTPGETDGAGQPAGTIAILAEYDALPGIGHGCGHNVMCANSVGAFLALAALARTRPGALPGRVVLQTTPAEENSTAKEILSVRGMLDGVDAAIQTHSYAHDVTHQTWLGVRRLDVVFHGVPAHASSQPFMGRNALDAATLALTGIGLLRQQMLPMDRLHAIITDGGQVPNIIPERTELSIMVRSKYLETLKEIAERVEEVVHGAALMTGTGVEILTSEFCNEVPVRDNGPLLTSWVRSQRERGRDPLAAGVLPETIAAGTDFGNVSQRVPGIHPLIKVTDRPDVALHTRAMTEAAGAATGDAAALDGAYGLAAVALDWLHDAGLRQAVRADFEATGGAIDVAGFWEE</sequence>
<dbReference type="KEGG" id="avc:NCTC10951_02208"/>
<dbReference type="FunFam" id="3.30.70.360:FF:000004">
    <property type="entry name" value="Peptidase M20 domain-containing protein 2"/>
    <property type="match status" value="1"/>
</dbReference>
<dbReference type="InterPro" id="IPR052030">
    <property type="entry name" value="Peptidase_M20/M20A_hydrolases"/>
</dbReference>
<dbReference type="Gene3D" id="3.40.630.10">
    <property type="entry name" value="Zn peptidases"/>
    <property type="match status" value="1"/>
</dbReference>
<evidence type="ECO:0000313" key="4">
    <source>
        <dbReference type="Proteomes" id="UP000268658"/>
    </source>
</evidence>
<dbReference type="Proteomes" id="UP000268658">
    <property type="component" value="Chromosome"/>
</dbReference>
<dbReference type="SUPFAM" id="SSF55031">
    <property type="entry name" value="Bacterial exopeptidase dimerisation domain"/>
    <property type="match status" value="1"/>
</dbReference>
<dbReference type="InterPro" id="IPR036264">
    <property type="entry name" value="Bact_exopeptidase_dim_dom"/>
</dbReference>
<dbReference type="SUPFAM" id="SSF53187">
    <property type="entry name" value="Zn-dependent exopeptidases"/>
    <property type="match status" value="1"/>
</dbReference>
<feature type="compositionally biased region" description="Basic and acidic residues" evidence="1">
    <location>
        <begin position="54"/>
        <end position="63"/>
    </location>
</feature>
<dbReference type="Pfam" id="PF01546">
    <property type="entry name" value="Peptidase_M20"/>
    <property type="match status" value="1"/>
</dbReference>
<dbReference type="PANTHER" id="PTHR30575:SF0">
    <property type="entry name" value="XAA-ARG DIPEPTIDASE"/>
    <property type="match status" value="1"/>
</dbReference>
<feature type="region of interest" description="Disordered" evidence="1">
    <location>
        <begin position="26"/>
        <end position="71"/>
    </location>
</feature>
<organism evidence="3 4">
    <name type="scientific">Actinomyces viscosus</name>
    <dbReference type="NCBI Taxonomy" id="1656"/>
    <lineage>
        <taxon>Bacteria</taxon>
        <taxon>Bacillati</taxon>
        <taxon>Actinomycetota</taxon>
        <taxon>Actinomycetes</taxon>
        <taxon>Actinomycetales</taxon>
        <taxon>Actinomycetaceae</taxon>
        <taxon>Actinomyces</taxon>
    </lineage>
</organism>
<dbReference type="InterPro" id="IPR017439">
    <property type="entry name" value="Amidohydrolase"/>
</dbReference>
<dbReference type="GO" id="GO:0046657">
    <property type="term" value="P:folic acid catabolic process"/>
    <property type="evidence" value="ECO:0007669"/>
    <property type="project" value="TreeGrafter"/>
</dbReference>
<dbReference type="GO" id="GO:0071713">
    <property type="term" value="F:para-aminobenzoyl-glutamate hydrolase activity"/>
    <property type="evidence" value="ECO:0007669"/>
    <property type="project" value="TreeGrafter"/>
</dbReference>
<dbReference type="PANTHER" id="PTHR30575">
    <property type="entry name" value="PEPTIDASE M20"/>
    <property type="match status" value="1"/>
</dbReference>
<accession>A0A3S4VF49</accession>
<dbReference type="EMBL" id="LR134477">
    <property type="protein sequence ID" value="VEI17464.1"/>
    <property type="molecule type" value="Genomic_DNA"/>
</dbReference>
<gene>
    <name evidence="3" type="primary">abgB</name>
    <name evidence="3" type="ORF">NCTC10951_02208</name>
</gene>
<dbReference type="GO" id="GO:0016805">
    <property type="term" value="F:dipeptidase activity"/>
    <property type="evidence" value="ECO:0007669"/>
    <property type="project" value="TreeGrafter"/>
</dbReference>
<dbReference type="GO" id="GO:0005737">
    <property type="term" value="C:cytoplasm"/>
    <property type="evidence" value="ECO:0007669"/>
    <property type="project" value="TreeGrafter"/>
</dbReference>
<evidence type="ECO:0000256" key="1">
    <source>
        <dbReference type="SAM" id="MobiDB-lite"/>
    </source>
</evidence>
<dbReference type="InterPro" id="IPR011650">
    <property type="entry name" value="Peptidase_M20_dimer"/>
</dbReference>
<evidence type="ECO:0000259" key="2">
    <source>
        <dbReference type="Pfam" id="PF07687"/>
    </source>
</evidence>
<protein>
    <submittedName>
        <fullName evidence="3">Aminobenzoyl-glutamate utilization protein B</fullName>
    </submittedName>
</protein>
<proteinExistence type="predicted"/>
<evidence type="ECO:0000313" key="3">
    <source>
        <dbReference type="EMBL" id="VEI17464.1"/>
    </source>
</evidence>
<dbReference type="Pfam" id="PF07687">
    <property type="entry name" value="M20_dimer"/>
    <property type="match status" value="1"/>
</dbReference>
<dbReference type="AlphaFoldDB" id="A0A3S4VF49"/>
<dbReference type="NCBIfam" id="TIGR01891">
    <property type="entry name" value="amidohydrolases"/>
    <property type="match status" value="1"/>
</dbReference>
<dbReference type="InterPro" id="IPR002933">
    <property type="entry name" value="Peptidase_M20"/>
</dbReference>
<feature type="domain" description="Peptidase M20 dimerisation" evidence="2">
    <location>
        <begin position="258"/>
        <end position="348"/>
    </location>
</feature>
<dbReference type="Gene3D" id="3.30.70.360">
    <property type="match status" value="1"/>
</dbReference>
<name>A0A3S4VF49_ACTVI</name>